<dbReference type="CDD" id="cd07561">
    <property type="entry name" value="Peptidase_S41_CPP_like"/>
    <property type="match status" value="1"/>
</dbReference>
<keyword evidence="1" id="KW-0732">Signal</keyword>
<organism evidence="3 4">
    <name type="scientific">Aequorivita aquimaris</name>
    <dbReference type="NCBI Taxonomy" id="1548749"/>
    <lineage>
        <taxon>Bacteria</taxon>
        <taxon>Pseudomonadati</taxon>
        <taxon>Bacteroidota</taxon>
        <taxon>Flavobacteriia</taxon>
        <taxon>Flavobacteriales</taxon>
        <taxon>Flavobacteriaceae</taxon>
        <taxon>Aequorivita</taxon>
    </lineage>
</organism>
<dbReference type="InterPro" id="IPR036034">
    <property type="entry name" value="PDZ_sf"/>
</dbReference>
<dbReference type="PATRIC" id="fig|1548749.3.peg.1257"/>
<dbReference type="InterPro" id="IPR029045">
    <property type="entry name" value="ClpP/crotonase-like_dom_sf"/>
</dbReference>
<dbReference type="AlphaFoldDB" id="A0A137RIK7"/>
<dbReference type="EMBL" id="JRWG01000003">
    <property type="protein sequence ID" value="KXO00019.1"/>
    <property type="molecule type" value="Genomic_DNA"/>
</dbReference>
<dbReference type="RefSeq" id="WP_062620987.1">
    <property type="nucleotide sequence ID" value="NZ_JRWG01000003.1"/>
</dbReference>
<feature type="chain" id="PRO_5007479780" evidence="1">
    <location>
        <begin position="24"/>
        <end position="464"/>
    </location>
</feature>
<dbReference type="Pfam" id="PF18294">
    <property type="entry name" value="Pept_S41_N"/>
    <property type="match status" value="1"/>
</dbReference>
<dbReference type="Proteomes" id="UP000070138">
    <property type="component" value="Unassembled WGS sequence"/>
</dbReference>
<dbReference type="GO" id="GO:0004175">
    <property type="term" value="F:endopeptidase activity"/>
    <property type="evidence" value="ECO:0007669"/>
    <property type="project" value="TreeGrafter"/>
</dbReference>
<dbReference type="PANTHER" id="PTHR32060">
    <property type="entry name" value="TAIL-SPECIFIC PROTEASE"/>
    <property type="match status" value="1"/>
</dbReference>
<dbReference type="GO" id="GO:0030288">
    <property type="term" value="C:outer membrane-bounded periplasmic space"/>
    <property type="evidence" value="ECO:0007669"/>
    <property type="project" value="TreeGrafter"/>
</dbReference>
<dbReference type="InterPro" id="IPR005151">
    <property type="entry name" value="Tail-specific_protease"/>
</dbReference>
<name>A0A137RIK7_9FLAO</name>
<feature type="domain" description="Tail specific protease" evidence="2">
    <location>
        <begin position="187"/>
        <end position="407"/>
    </location>
</feature>
<dbReference type="Gene3D" id="3.90.226.10">
    <property type="entry name" value="2-enoyl-CoA Hydratase, Chain A, domain 1"/>
    <property type="match status" value="1"/>
</dbReference>
<protein>
    <submittedName>
        <fullName evidence="3">Peptidase S41</fullName>
    </submittedName>
</protein>
<feature type="signal peptide" evidence="1">
    <location>
        <begin position="1"/>
        <end position="23"/>
    </location>
</feature>
<dbReference type="GO" id="GO:0006508">
    <property type="term" value="P:proteolysis"/>
    <property type="evidence" value="ECO:0007669"/>
    <property type="project" value="InterPro"/>
</dbReference>
<evidence type="ECO:0000259" key="2">
    <source>
        <dbReference type="SMART" id="SM00245"/>
    </source>
</evidence>
<dbReference type="Gene3D" id="3.30.750.170">
    <property type="match status" value="1"/>
</dbReference>
<dbReference type="GO" id="GO:0008236">
    <property type="term" value="F:serine-type peptidase activity"/>
    <property type="evidence" value="ECO:0007669"/>
    <property type="project" value="InterPro"/>
</dbReference>
<dbReference type="SUPFAM" id="SSF52096">
    <property type="entry name" value="ClpP/crotonase"/>
    <property type="match status" value="1"/>
</dbReference>
<sequence length="464" mass="51418">MKKRIFISLLIVSVLYVSCFEDADDNLQPASTIDIQNFIYRGLNYFYLYKADTPELANDAFANQDELNSFLNNYETPETLFDYLLSSQDRFSNLYSDYTLIENALSGITLSNGMEFGLVYYPDNSGNVFGYVRYVLPNTDAQSQGLVRGDIFTTIDGQQLNENNYNDLLAPNTYTIGLATYDGADFTLTGETALLNKTQYNENPVYKAETLTVNGNKIGYLMYNGFIKDYDTELNNAFSQFKADGVSSLVLDLRYNGGGSVETATDLASMITGQFNGQVFYQEFWNEDRQADYAENGLFDSTISNGSSISSLNLSQVYIITTRRSASASELVLNGLKPYIDAVQVGDTTTGKFQASFLLYDAPAPQFSRSEANPNHTYAMLPLVFKTANAAGNTDFTEGLFPQIPLQENYFNLGQLGDENEPLLAAALFEIAGRPMTSQKEGPHLKEISDSKASSPLFGKMIGN</sequence>
<gene>
    <name evidence="3" type="ORF">LS48_05940</name>
</gene>
<evidence type="ECO:0000313" key="3">
    <source>
        <dbReference type="EMBL" id="KXO00019.1"/>
    </source>
</evidence>
<accession>A0A137RIK7</accession>
<keyword evidence="4" id="KW-1185">Reference proteome</keyword>
<dbReference type="OrthoDB" id="7168509at2"/>
<dbReference type="SMART" id="SM00245">
    <property type="entry name" value="TSPc"/>
    <property type="match status" value="1"/>
</dbReference>
<reference evidence="3 4" key="2">
    <citation type="journal article" date="2016" name="Int. J. Syst. Evol. Microbiol.">
        <title>Vitellibacter aquimaris sp. nov., a marine bacterium isolated from seawater.</title>
        <authorList>
            <person name="Thevarajoo S."/>
            <person name="Selvaratnam C."/>
            <person name="Goh K.M."/>
            <person name="Hong K.W."/>
            <person name="Chan X.Y."/>
            <person name="Chan K.G."/>
            <person name="Chong C.S."/>
        </authorList>
    </citation>
    <scope>NUCLEOTIDE SEQUENCE [LARGE SCALE GENOMIC DNA]</scope>
    <source>
        <strain evidence="3 4">D-24</strain>
    </source>
</reference>
<evidence type="ECO:0000256" key="1">
    <source>
        <dbReference type="SAM" id="SignalP"/>
    </source>
</evidence>
<comment type="caution">
    <text evidence="3">The sequence shown here is derived from an EMBL/GenBank/DDBJ whole genome shotgun (WGS) entry which is preliminary data.</text>
</comment>
<dbReference type="InterPro" id="IPR041613">
    <property type="entry name" value="Pept_S41_N"/>
</dbReference>
<dbReference type="Gene3D" id="2.30.42.10">
    <property type="match status" value="1"/>
</dbReference>
<dbReference type="SUPFAM" id="SSF50156">
    <property type="entry name" value="PDZ domain-like"/>
    <property type="match status" value="1"/>
</dbReference>
<proteinExistence type="predicted"/>
<evidence type="ECO:0000313" key="4">
    <source>
        <dbReference type="Proteomes" id="UP000070138"/>
    </source>
</evidence>
<dbReference type="GO" id="GO:0007165">
    <property type="term" value="P:signal transduction"/>
    <property type="evidence" value="ECO:0007669"/>
    <property type="project" value="TreeGrafter"/>
</dbReference>
<dbReference type="Pfam" id="PF03572">
    <property type="entry name" value="Peptidase_S41"/>
    <property type="match status" value="1"/>
</dbReference>
<reference evidence="4" key="1">
    <citation type="submission" date="2014-10" db="EMBL/GenBank/DDBJ databases">
        <title>Genome sequencing of Vitellibacter sp. D-24.</title>
        <authorList>
            <person name="Thevarajoo S."/>
            <person name="Selvaratnam C."/>
            <person name="Goh K.M."/>
            <person name="Chong C.S."/>
        </authorList>
    </citation>
    <scope>NUCLEOTIDE SEQUENCE [LARGE SCALE GENOMIC DNA]</scope>
    <source>
        <strain evidence="4">D-24</strain>
    </source>
</reference>
<dbReference type="PANTHER" id="PTHR32060:SF30">
    <property type="entry name" value="CARBOXY-TERMINAL PROCESSING PROTEASE CTPA"/>
    <property type="match status" value="1"/>
</dbReference>
<dbReference type="STRING" id="1548749.LS48_05940"/>